<dbReference type="AlphaFoldDB" id="A0AAV9IQ60"/>
<dbReference type="PROSITE" id="PS00383">
    <property type="entry name" value="TYR_PHOSPHATASE_1"/>
    <property type="match status" value="1"/>
</dbReference>
<feature type="region of interest" description="Disordered" evidence="3">
    <location>
        <begin position="204"/>
        <end position="290"/>
    </location>
</feature>
<accession>A0AAV9IQ60</accession>
<dbReference type="Gene3D" id="3.90.190.10">
    <property type="entry name" value="Protein tyrosine phosphatase superfamily"/>
    <property type="match status" value="1"/>
</dbReference>
<dbReference type="SMART" id="SM00195">
    <property type="entry name" value="DSPc"/>
    <property type="match status" value="1"/>
</dbReference>
<feature type="region of interest" description="Disordered" evidence="3">
    <location>
        <begin position="26"/>
        <end position="115"/>
    </location>
</feature>
<organism evidence="6 7">
    <name type="scientific">Cyanidium caldarium</name>
    <name type="common">Red alga</name>
    <dbReference type="NCBI Taxonomy" id="2771"/>
    <lineage>
        <taxon>Eukaryota</taxon>
        <taxon>Rhodophyta</taxon>
        <taxon>Bangiophyceae</taxon>
        <taxon>Cyanidiales</taxon>
        <taxon>Cyanidiaceae</taxon>
        <taxon>Cyanidium</taxon>
    </lineage>
</organism>
<evidence type="ECO:0000256" key="2">
    <source>
        <dbReference type="ARBA" id="ARBA00022912"/>
    </source>
</evidence>
<dbReference type="SMART" id="SM00404">
    <property type="entry name" value="PTPc_motif"/>
    <property type="match status" value="1"/>
</dbReference>
<feature type="region of interest" description="Disordered" evidence="3">
    <location>
        <begin position="832"/>
        <end position="871"/>
    </location>
</feature>
<reference evidence="6 7" key="1">
    <citation type="submission" date="2022-07" db="EMBL/GenBank/DDBJ databases">
        <title>Genome-wide signatures of adaptation to extreme environments.</title>
        <authorList>
            <person name="Cho C.H."/>
            <person name="Yoon H.S."/>
        </authorList>
    </citation>
    <scope>NUCLEOTIDE SEQUENCE [LARGE SCALE GENOMIC DNA]</scope>
    <source>
        <strain evidence="6 7">DBV 063 E5</strain>
    </source>
</reference>
<feature type="region of interest" description="Disordered" evidence="3">
    <location>
        <begin position="617"/>
        <end position="659"/>
    </location>
</feature>
<dbReference type="Pfam" id="PF00782">
    <property type="entry name" value="DSPc"/>
    <property type="match status" value="1"/>
</dbReference>
<feature type="domain" description="Tyrosine specific protein phosphatases" evidence="5">
    <location>
        <begin position="371"/>
        <end position="431"/>
    </location>
</feature>
<dbReference type="Proteomes" id="UP001301350">
    <property type="component" value="Unassembled WGS sequence"/>
</dbReference>
<evidence type="ECO:0000259" key="4">
    <source>
        <dbReference type="PROSITE" id="PS50054"/>
    </source>
</evidence>
<dbReference type="PANTHER" id="PTHR46381:SF2">
    <property type="entry name" value="MAP KINASE PHOSPHATASE"/>
    <property type="match status" value="1"/>
</dbReference>
<dbReference type="SUPFAM" id="SSF52799">
    <property type="entry name" value="(Phosphotyrosine protein) phosphatases II"/>
    <property type="match status" value="1"/>
</dbReference>
<protein>
    <recommendedName>
        <fullName evidence="8">Dual specificity protein phosphatase</fullName>
    </recommendedName>
</protein>
<dbReference type="GO" id="GO:0004721">
    <property type="term" value="F:phosphoprotein phosphatase activity"/>
    <property type="evidence" value="ECO:0007669"/>
    <property type="project" value="UniProtKB-KW"/>
</dbReference>
<evidence type="ECO:0000256" key="1">
    <source>
        <dbReference type="ARBA" id="ARBA00022801"/>
    </source>
</evidence>
<dbReference type="CDD" id="cd14498">
    <property type="entry name" value="DSP"/>
    <property type="match status" value="1"/>
</dbReference>
<dbReference type="PANTHER" id="PTHR46381">
    <property type="entry name" value="MKPA PROTEIN"/>
    <property type="match status" value="1"/>
</dbReference>
<feature type="domain" description="Tyrosine-protein phosphatase" evidence="4">
    <location>
        <begin position="305"/>
        <end position="452"/>
    </location>
</feature>
<dbReference type="PROSITE" id="PS50054">
    <property type="entry name" value="TYR_PHOSPHATASE_DUAL"/>
    <property type="match status" value="1"/>
</dbReference>
<dbReference type="EMBL" id="JANCYW010000001">
    <property type="protein sequence ID" value="KAK4534425.1"/>
    <property type="molecule type" value="Genomic_DNA"/>
</dbReference>
<evidence type="ECO:0000313" key="6">
    <source>
        <dbReference type="EMBL" id="KAK4534425.1"/>
    </source>
</evidence>
<evidence type="ECO:0000259" key="5">
    <source>
        <dbReference type="PROSITE" id="PS50056"/>
    </source>
</evidence>
<sequence>MDVHEAERATAAAAVCGLDGCDVHDAERSSGGGTGRGHRRTFSTVRRASQRTLGNIDLSAMASSTPPPPATPEASARSASGWPGAEAGQAVLPPRTAMATAGSATRSMTNERESRAWRLSPLSYGGADDPDKALPQRVGMAPQLANARPVDGNSTTWPTKATASAGALVDAPFVRPRNRSRSRSQGEHADWWHGVVSQLRVEEAQAHATPGHGRSASPSPSTPPADVPTGGSRSRAGSLGWLNPFRHRAASHGKTPSPTSTLPPPLPHLGTLSAVDQREPPMSAPAGDTFDTMDMRDLMRHMSESISLVRDYLMCCGHRPAANLAMLQQHGITHVVNAAGGTVPNFFEEHFCYMRLYVHDRDERMTMEEMMSLFYPVTDFIDEARRVGGRVLVHCHQGISRSSTLVLAYLLLREGVWPLEEAVRQMIRARPMACPNTAFLDALSEMELRVYVGRCRSALRQGLVTVGGKGSAIPPSQSERGKEAPMEATITAVNPHHHTNNKVFGWDCDAIWMSFWRSRSKWLPGGRRTSTTAQADPRRLVGTVPETHAQAGDASRSLAALERAPSSEPEVIDDDEVQELLRLRLFRLDDSSAWQGQREHRGIRSLLFRTPAARAVASMAKNHHGRGSGGDDGARRASAAPIPPRPPNHTHTSTGLPGRTTGTYAFLVGRQQRRLRVTSDRCYVMHTPFTREFLELMRATFRSDMPASLAASDGAHAAAVNDAANHARGTRHRRSMSISAHAVYADNRLFGGSAAVAAASGDPLGDTRLFVWCGARASARALRAALRLAWNIAVTECTFFDSYEDKCAIWDAFAEEMEHKLAPVMQVLGSPALPSPPTASEGHGGQRTRRERKSTAEPAAAAIPETTTPERALGDATPCALLAVPGVPICVVYDGHEPEEFLVHLHRTKSLLGRIRWFGV</sequence>
<dbReference type="InterPro" id="IPR000387">
    <property type="entry name" value="Tyr_Pase_dom"/>
</dbReference>
<dbReference type="InterPro" id="IPR020422">
    <property type="entry name" value="TYR_PHOSPHATASE_DUAL_dom"/>
</dbReference>
<comment type="caution">
    <text evidence="6">The sequence shown here is derived from an EMBL/GenBank/DDBJ whole genome shotgun (WGS) entry which is preliminary data.</text>
</comment>
<dbReference type="InterPro" id="IPR016130">
    <property type="entry name" value="Tyr_Pase_AS"/>
</dbReference>
<dbReference type="InterPro" id="IPR000340">
    <property type="entry name" value="Dual-sp_phosphatase_cat-dom"/>
</dbReference>
<feature type="compositionally biased region" description="Polar residues" evidence="3">
    <location>
        <begin position="649"/>
        <end position="659"/>
    </location>
</feature>
<keyword evidence="1" id="KW-0378">Hydrolase</keyword>
<evidence type="ECO:0008006" key="8">
    <source>
        <dbReference type="Google" id="ProtNLM"/>
    </source>
</evidence>
<gene>
    <name evidence="6" type="ORF">CDCA_CDCA01G0450</name>
</gene>
<name>A0AAV9IQ60_CYACA</name>
<evidence type="ECO:0000313" key="7">
    <source>
        <dbReference type="Proteomes" id="UP001301350"/>
    </source>
</evidence>
<dbReference type="InterPro" id="IPR029021">
    <property type="entry name" value="Prot-tyrosine_phosphatase-like"/>
</dbReference>
<keyword evidence="2" id="KW-0904">Protein phosphatase</keyword>
<dbReference type="InterPro" id="IPR003595">
    <property type="entry name" value="Tyr_Pase_cat"/>
</dbReference>
<evidence type="ECO:0000256" key="3">
    <source>
        <dbReference type="SAM" id="MobiDB-lite"/>
    </source>
</evidence>
<dbReference type="PROSITE" id="PS50056">
    <property type="entry name" value="TYR_PHOSPHATASE_2"/>
    <property type="match status" value="1"/>
</dbReference>
<proteinExistence type="predicted"/>
<feature type="compositionally biased region" description="Low complexity" evidence="3">
    <location>
        <begin position="856"/>
        <end position="871"/>
    </location>
</feature>
<keyword evidence="7" id="KW-1185">Reference proteome</keyword>